<comment type="caution">
    <text evidence="1">The sequence shown here is derived from an EMBL/GenBank/DDBJ whole genome shotgun (WGS) entry which is preliminary data.</text>
</comment>
<dbReference type="AlphaFoldDB" id="A0AAV0XB78"/>
<gene>
    <name evidence="1" type="ORF">MEUPH1_LOCUS20230</name>
</gene>
<evidence type="ECO:0000313" key="1">
    <source>
        <dbReference type="EMBL" id="CAI6365530.1"/>
    </source>
</evidence>
<keyword evidence="2" id="KW-1185">Reference proteome</keyword>
<dbReference type="Proteomes" id="UP001160148">
    <property type="component" value="Unassembled WGS sequence"/>
</dbReference>
<protein>
    <submittedName>
        <fullName evidence="1">Uncharacterized protein</fullName>
    </submittedName>
</protein>
<accession>A0AAV0XB78</accession>
<organism evidence="1 2">
    <name type="scientific">Macrosiphum euphorbiae</name>
    <name type="common">potato aphid</name>
    <dbReference type="NCBI Taxonomy" id="13131"/>
    <lineage>
        <taxon>Eukaryota</taxon>
        <taxon>Metazoa</taxon>
        <taxon>Ecdysozoa</taxon>
        <taxon>Arthropoda</taxon>
        <taxon>Hexapoda</taxon>
        <taxon>Insecta</taxon>
        <taxon>Pterygota</taxon>
        <taxon>Neoptera</taxon>
        <taxon>Paraneoptera</taxon>
        <taxon>Hemiptera</taxon>
        <taxon>Sternorrhyncha</taxon>
        <taxon>Aphidomorpha</taxon>
        <taxon>Aphidoidea</taxon>
        <taxon>Aphididae</taxon>
        <taxon>Macrosiphini</taxon>
        <taxon>Macrosiphum</taxon>
    </lineage>
</organism>
<proteinExistence type="predicted"/>
<name>A0AAV0XB78_9HEMI</name>
<evidence type="ECO:0000313" key="2">
    <source>
        <dbReference type="Proteomes" id="UP001160148"/>
    </source>
</evidence>
<dbReference type="EMBL" id="CARXXK010000004">
    <property type="protein sequence ID" value="CAI6365530.1"/>
    <property type="molecule type" value="Genomic_DNA"/>
</dbReference>
<reference evidence="1 2" key="1">
    <citation type="submission" date="2023-01" db="EMBL/GenBank/DDBJ databases">
        <authorList>
            <person name="Whitehead M."/>
        </authorList>
    </citation>
    <scope>NUCLEOTIDE SEQUENCE [LARGE SCALE GENOMIC DNA]</scope>
</reference>
<sequence>MTINLNGPNLQDKHVATLDPSAIAVKTVQPCRWHGRSDSTASLDDRNLVEAKKRLSAEGPRLTTWFFSTPYVHVSYSPVVCEISLDVATVPEMDIRSACDDTVQTETLTMPVACEVSVDVPTVPEMDIRAACDDTVQAEILTMPIVNASQPDTVQVVITGKTGKPRCRLFWSGIKKNVRRALCCGCV</sequence>